<dbReference type="Pfam" id="PF03184">
    <property type="entry name" value="DDE_1"/>
    <property type="match status" value="1"/>
</dbReference>
<keyword evidence="2" id="KW-0540">Nuclease</keyword>
<keyword evidence="3" id="KW-1185">Reference proteome</keyword>
<dbReference type="Proteomes" id="UP001458880">
    <property type="component" value="Unassembled WGS sequence"/>
</dbReference>
<evidence type="ECO:0000259" key="1">
    <source>
        <dbReference type="Pfam" id="PF03184"/>
    </source>
</evidence>
<dbReference type="EMBL" id="JASPKY010000052">
    <property type="protein sequence ID" value="KAK9745059.1"/>
    <property type="molecule type" value="Genomic_DNA"/>
</dbReference>
<reference evidence="2 3" key="1">
    <citation type="journal article" date="2024" name="BMC Genomics">
        <title>De novo assembly and annotation of Popillia japonica's genome with initial clues to its potential as an invasive pest.</title>
        <authorList>
            <person name="Cucini C."/>
            <person name="Boschi S."/>
            <person name="Funari R."/>
            <person name="Cardaioli E."/>
            <person name="Iannotti N."/>
            <person name="Marturano G."/>
            <person name="Paoli F."/>
            <person name="Bruttini M."/>
            <person name="Carapelli A."/>
            <person name="Frati F."/>
            <person name="Nardi F."/>
        </authorList>
    </citation>
    <scope>NUCLEOTIDE SEQUENCE [LARGE SCALE GENOMIC DNA]</scope>
    <source>
        <strain evidence="2">DMR45628</strain>
    </source>
</reference>
<sequence length="286" mass="32727">METRISFNKRTLLPAHVISGEKNKVNEQTMDEWKQEFRLIREHYSDKDVFNIDETGVFYNLEVLKRRIAGQNRKVLLTMDNCAAHKVEDLDLRKSVPLDQGIIAFTKKRYRGQLIRAAILALESNAEKPKWNVLHTMGALAESWNGVSPQVIKNCFRKAWSAKARKFGFAGWVGRRMAALSTSTSNIIDKELFTSTLTFEDYINIDKELFTSGNLEVAVIEEPTSSSDDEDEEEVTPPSRAELLTALHTIQRFADSENIEIVRTIDENFTSSLNRIVRECVKKLNK</sequence>
<dbReference type="GO" id="GO:0003676">
    <property type="term" value="F:nucleic acid binding"/>
    <property type="evidence" value="ECO:0007669"/>
    <property type="project" value="InterPro"/>
</dbReference>
<evidence type="ECO:0000313" key="3">
    <source>
        <dbReference type="Proteomes" id="UP001458880"/>
    </source>
</evidence>
<proteinExistence type="predicted"/>
<organism evidence="2 3">
    <name type="scientific">Popillia japonica</name>
    <name type="common">Japanese beetle</name>
    <dbReference type="NCBI Taxonomy" id="7064"/>
    <lineage>
        <taxon>Eukaryota</taxon>
        <taxon>Metazoa</taxon>
        <taxon>Ecdysozoa</taxon>
        <taxon>Arthropoda</taxon>
        <taxon>Hexapoda</taxon>
        <taxon>Insecta</taxon>
        <taxon>Pterygota</taxon>
        <taxon>Neoptera</taxon>
        <taxon>Endopterygota</taxon>
        <taxon>Coleoptera</taxon>
        <taxon>Polyphaga</taxon>
        <taxon>Scarabaeiformia</taxon>
        <taxon>Scarabaeidae</taxon>
        <taxon>Rutelinae</taxon>
        <taxon>Popillia</taxon>
    </lineage>
</organism>
<dbReference type="InterPro" id="IPR004875">
    <property type="entry name" value="DDE_SF_endonuclease_dom"/>
</dbReference>
<comment type="caution">
    <text evidence="2">The sequence shown here is derived from an EMBL/GenBank/DDBJ whole genome shotgun (WGS) entry which is preliminary data.</text>
</comment>
<evidence type="ECO:0000313" key="2">
    <source>
        <dbReference type="EMBL" id="KAK9745059.1"/>
    </source>
</evidence>
<name>A0AAW1MFU6_POPJA</name>
<feature type="domain" description="DDE-1" evidence="1">
    <location>
        <begin position="96"/>
        <end position="156"/>
    </location>
</feature>
<protein>
    <submittedName>
        <fullName evidence="2">DDE superfamily endonuclease</fullName>
    </submittedName>
</protein>
<dbReference type="AlphaFoldDB" id="A0AAW1MFU6"/>
<dbReference type="GO" id="GO:0004519">
    <property type="term" value="F:endonuclease activity"/>
    <property type="evidence" value="ECO:0007669"/>
    <property type="project" value="UniProtKB-KW"/>
</dbReference>
<accession>A0AAW1MFU6</accession>
<gene>
    <name evidence="2" type="ORF">QE152_g7210</name>
</gene>
<keyword evidence="2" id="KW-0255">Endonuclease</keyword>
<keyword evidence="2" id="KW-0378">Hydrolase</keyword>